<dbReference type="Gene3D" id="3.30.2410.10">
    <property type="entry name" value="Hect, E3 ligase catalytic domain"/>
    <property type="match status" value="1"/>
</dbReference>
<evidence type="ECO:0000313" key="8">
    <source>
        <dbReference type="EMBL" id="GEX43466.1"/>
    </source>
</evidence>
<dbReference type="PANTHER" id="PTHR11254:SF424">
    <property type="entry name" value="E3 UBIQUITIN-PROTEIN LIGASE UPL5"/>
    <property type="match status" value="1"/>
</dbReference>
<proteinExistence type="predicted"/>
<evidence type="ECO:0000256" key="5">
    <source>
        <dbReference type="ARBA" id="ARBA00022786"/>
    </source>
</evidence>
<comment type="pathway">
    <text evidence="2">Protein modification; protein ubiquitination.</text>
</comment>
<protein>
    <recommendedName>
        <fullName evidence="3">HECT-type E3 ubiquitin transferase</fullName>
        <ecNumber evidence="3">2.3.2.26</ecNumber>
    </recommendedName>
</protein>
<dbReference type="InterPro" id="IPR000569">
    <property type="entry name" value="HECT_dom"/>
</dbReference>
<dbReference type="Pfam" id="PF00632">
    <property type="entry name" value="HECT"/>
    <property type="match status" value="1"/>
</dbReference>
<evidence type="ECO:0000256" key="1">
    <source>
        <dbReference type="ARBA" id="ARBA00000885"/>
    </source>
</evidence>
<evidence type="ECO:0000256" key="3">
    <source>
        <dbReference type="ARBA" id="ARBA00012485"/>
    </source>
</evidence>
<keyword evidence="5 6" id="KW-0833">Ubl conjugation pathway</keyword>
<dbReference type="AlphaFoldDB" id="A0A699H402"/>
<comment type="caution">
    <text evidence="6">Lacks conserved residue(s) required for the propagation of feature annotation.</text>
</comment>
<reference evidence="8" key="1">
    <citation type="journal article" date="2019" name="Sci. Rep.">
        <title>Draft genome of Tanacetum cinerariifolium, the natural source of mosquito coil.</title>
        <authorList>
            <person name="Yamashiro T."/>
            <person name="Shiraishi A."/>
            <person name="Satake H."/>
            <person name="Nakayama K."/>
        </authorList>
    </citation>
    <scope>NUCLEOTIDE SEQUENCE</scope>
</reference>
<dbReference type="PANTHER" id="PTHR11254">
    <property type="entry name" value="HECT DOMAIN UBIQUITIN-PROTEIN LIGASE"/>
    <property type="match status" value="1"/>
</dbReference>
<gene>
    <name evidence="8" type="ORF">Tci_315441</name>
</gene>
<organism evidence="8">
    <name type="scientific">Tanacetum cinerariifolium</name>
    <name type="common">Dalmatian daisy</name>
    <name type="synonym">Chrysanthemum cinerariifolium</name>
    <dbReference type="NCBI Taxonomy" id="118510"/>
    <lineage>
        <taxon>Eukaryota</taxon>
        <taxon>Viridiplantae</taxon>
        <taxon>Streptophyta</taxon>
        <taxon>Embryophyta</taxon>
        <taxon>Tracheophyta</taxon>
        <taxon>Spermatophyta</taxon>
        <taxon>Magnoliopsida</taxon>
        <taxon>eudicotyledons</taxon>
        <taxon>Gunneridae</taxon>
        <taxon>Pentapetalae</taxon>
        <taxon>asterids</taxon>
        <taxon>campanulids</taxon>
        <taxon>Asterales</taxon>
        <taxon>Asteraceae</taxon>
        <taxon>Asteroideae</taxon>
        <taxon>Anthemideae</taxon>
        <taxon>Anthemidinae</taxon>
        <taxon>Tanacetum</taxon>
    </lineage>
</organism>
<comment type="catalytic activity">
    <reaction evidence="1">
        <text>S-ubiquitinyl-[E2 ubiquitin-conjugating enzyme]-L-cysteine + [acceptor protein]-L-lysine = [E2 ubiquitin-conjugating enzyme]-L-cysteine + N(6)-ubiquitinyl-[acceptor protein]-L-lysine.</text>
        <dbReference type="EC" id="2.3.2.26"/>
    </reaction>
</comment>
<dbReference type="GO" id="GO:0006511">
    <property type="term" value="P:ubiquitin-dependent protein catabolic process"/>
    <property type="evidence" value="ECO:0007669"/>
    <property type="project" value="TreeGrafter"/>
</dbReference>
<dbReference type="EC" id="2.3.2.26" evidence="3"/>
<dbReference type="GO" id="GO:0005737">
    <property type="term" value="C:cytoplasm"/>
    <property type="evidence" value="ECO:0007669"/>
    <property type="project" value="TreeGrafter"/>
</dbReference>
<name>A0A699H402_TANCI</name>
<evidence type="ECO:0000256" key="2">
    <source>
        <dbReference type="ARBA" id="ARBA00004906"/>
    </source>
</evidence>
<comment type="caution">
    <text evidence="8">The sequence shown here is derived from an EMBL/GenBank/DDBJ whole genome shotgun (WGS) entry which is preliminary data.</text>
</comment>
<dbReference type="InterPro" id="IPR050409">
    <property type="entry name" value="E3_ubiq-protein_ligase"/>
</dbReference>
<evidence type="ECO:0000256" key="4">
    <source>
        <dbReference type="ARBA" id="ARBA00022679"/>
    </source>
</evidence>
<dbReference type="GO" id="GO:0000209">
    <property type="term" value="P:protein polyubiquitination"/>
    <property type="evidence" value="ECO:0007669"/>
    <property type="project" value="TreeGrafter"/>
</dbReference>
<dbReference type="EMBL" id="BKCJ010108101">
    <property type="protein sequence ID" value="GEX43466.1"/>
    <property type="molecule type" value="Genomic_DNA"/>
</dbReference>
<dbReference type="SUPFAM" id="SSF56204">
    <property type="entry name" value="Hect, E3 ligase catalytic domain"/>
    <property type="match status" value="1"/>
</dbReference>
<evidence type="ECO:0000259" key="7">
    <source>
        <dbReference type="PROSITE" id="PS50237"/>
    </source>
</evidence>
<feature type="domain" description="HECT" evidence="7">
    <location>
        <begin position="39"/>
        <end position="105"/>
    </location>
</feature>
<keyword evidence="4" id="KW-0808">Transferase</keyword>
<dbReference type="InterPro" id="IPR035983">
    <property type="entry name" value="Hect_E3_ubiquitin_ligase"/>
</dbReference>
<dbReference type="GO" id="GO:0061630">
    <property type="term" value="F:ubiquitin protein ligase activity"/>
    <property type="evidence" value="ECO:0007669"/>
    <property type="project" value="UniProtKB-EC"/>
</dbReference>
<sequence>MNFESLTFEASLLDFFRKLPVDLAFAVDFQSCVDIVSKFVQGFADIASNEEIKKLFYKSLKLEDLDGMFHRSESAISVDDWKAHTEYDGYKETDPQLCWFGRYVH</sequence>
<dbReference type="PROSITE" id="PS50237">
    <property type="entry name" value="HECT"/>
    <property type="match status" value="1"/>
</dbReference>
<accession>A0A699H402</accession>
<evidence type="ECO:0000256" key="6">
    <source>
        <dbReference type="PROSITE-ProRule" id="PRU00104"/>
    </source>
</evidence>